<evidence type="ECO:0000313" key="2">
    <source>
        <dbReference type="Proteomes" id="UP001497516"/>
    </source>
</evidence>
<accession>A0AAV2FLE9</accession>
<evidence type="ECO:0000313" key="1">
    <source>
        <dbReference type="EMBL" id="CAL1398500.1"/>
    </source>
</evidence>
<sequence>MVDSARGYSSTTIKYIQRQFGWISSGSIFGRLQRGNITDFGRFLRKAIFFRFWRLQITDSALGYSPPIIKSIDPILR</sequence>
<gene>
    <name evidence="1" type="ORF">LTRI10_LOCUS38731</name>
</gene>
<keyword evidence="2" id="KW-1185">Reference proteome</keyword>
<dbReference type="AlphaFoldDB" id="A0AAV2FLE9"/>
<evidence type="ECO:0008006" key="3">
    <source>
        <dbReference type="Google" id="ProtNLM"/>
    </source>
</evidence>
<dbReference type="Proteomes" id="UP001497516">
    <property type="component" value="Chromosome 6"/>
</dbReference>
<proteinExistence type="predicted"/>
<name>A0AAV2FLE9_9ROSI</name>
<protein>
    <recommendedName>
        <fullName evidence="3">Transposase</fullName>
    </recommendedName>
</protein>
<reference evidence="1 2" key="1">
    <citation type="submission" date="2024-04" db="EMBL/GenBank/DDBJ databases">
        <authorList>
            <person name="Fracassetti M."/>
        </authorList>
    </citation>
    <scope>NUCLEOTIDE SEQUENCE [LARGE SCALE GENOMIC DNA]</scope>
</reference>
<dbReference type="EMBL" id="OZ034819">
    <property type="protein sequence ID" value="CAL1398500.1"/>
    <property type="molecule type" value="Genomic_DNA"/>
</dbReference>
<organism evidence="1 2">
    <name type="scientific">Linum trigynum</name>
    <dbReference type="NCBI Taxonomy" id="586398"/>
    <lineage>
        <taxon>Eukaryota</taxon>
        <taxon>Viridiplantae</taxon>
        <taxon>Streptophyta</taxon>
        <taxon>Embryophyta</taxon>
        <taxon>Tracheophyta</taxon>
        <taxon>Spermatophyta</taxon>
        <taxon>Magnoliopsida</taxon>
        <taxon>eudicotyledons</taxon>
        <taxon>Gunneridae</taxon>
        <taxon>Pentapetalae</taxon>
        <taxon>rosids</taxon>
        <taxon>fabids</taxon>
        <taxon>Malpighiales</taxon>
        <taxon>Linaceae</taxon>
        <taxon>Linum</taxon>
    </lineage>
</organism>